<accession>A0A4S4M5I5</accession>
<dbReference type="SUPFAM" id="SSF52047">
    <property type="entry name" value="RNI-like"/>
    <property type="match status" value="1"/>
</dbReference>
<dbReference type="EMBL" id="SGPL01000021">
    <property type="protein sequence ID" value="THH20464.1"/>
    <property type="molecule type" value="Genomic_DNA"/>
</dbReference>
<proteinExistence type="predicted"/>
<dbReference type="AlphaFoldDB" id="A0A4S4M5I5"/>
<dbReference type="InterPro" id="IPR032675">
    <property type="entry name" value="LRR_dom_sf"/>
</dbReference>
<reference evidence="1 2" key="1">
    <citation type="submission" date="2019-02" db="EMBL/GenBank/DDBJ databases">
        <title>Genome sequencing of the rare red list fungi Bondarzewia mesenterica.</title>
        <authorList>
            <person name="Buettner E."/>
            <person name="Kellner H."/>
        </authorList>
    </citation>
    <scope>NUCLEOTIDE SEQUENCE [LARGE SCALE GENOMIC DNA]</scope>
    <source>
        <strain evidence="1 2">DSM 108281</strain>
    </source>
</reference>
<evidence type="ECO:0000313" key="2">
    <source>
        <dbReference type="Proteomes" id="UP000310158"/>
    </source>
</evidence>
<name>A0A4S4M5I5_9AGAM</name>
<organism evidence="1 2">
    <name type="scientific">Bondarzewia mesenterica</name>
    <dbReference type="NCBI Taxonomy" id="1095465"/>
    <lineage>
        <taxon>Eukaryota</taxon>
        <taxon>Fungi</taxon>
        <taxon>Dikarya</taxon>
        <taxon>Basidiomycota</taxon>
        <taxon>Agaricomycotina</taxon>
        <taxon>Agaricomycetes</taxon>
        <taxon>Russulales</taxon>
        <taxon>Bondarzewiaceae</taxon>
        <taxon>Bondarzewia</taxon>
    </lineage>
</organism>
<comment type="caution">
    <text evidence="1">The sequence shown here is derived from an EMBL/GenBank/DDBJ whole genome shotgun (WGS) entry which is preliminary data.</text>
</comment>
<gene>
    <name evidence="1" type="ORF">EW146_g911</name>
</gene>
<sequence>MIYRSRDTPIFISANLTPATPKDLDTAQKVLESAKLVRNVRQALHHSDRAKEVTIVSRDGELFGDVTKSFSAPCQLLESLCLRGIANSTFQWVFELPEALFSNGPLRLRSLVLERCSIPFDEALLPRHCSQLTHLELHCVGPFGGQTILDILSVATRLEILIFDYLAPRMPSINGFPEPDSKKTINLSNLKILRFSDRPLTIYSVLRYLSFPETTSLSMQCMIGGIASPPVFTLLTPHASNGNPLRSMLMHPKIISSQRGIRLLAWTSSSPAPSLFYDKHPPPKIDVQFARADGSDESILRSAVFDLFSTLPLRTVQVLTVARVRGVTPDLWAAILPSFRSLTELCVHGPHALRALCDALRPGRMVPLAAMPGGVLLPNLELLTIYEAVFRAETGEREADFDALTKMLDIRKVKGRRLPRLVLCYSDVSRKDVEELAELVGSFVWDGSMQGRSTVPVPL</sequence>
<evidence type="ECO:0000313" key="1">
    <source>
        <dbReference type="EMBL" id="THH20464.1"/>
    </source>
</evidence>
<dbReference type="Gene3D" id="3.80.10.10">
    <property type="entry name" value="Ribonuclease Inhibitor"/>
    <property type="match status" value="1"/>
</dbReference>
<dbReference type="Proteomes" id="UP000310158">
    <property type="component" value="Unassembled WGS sequence"/>
</dbReference>
<keyword evidence="2" id="KW-1185">Reference proteome</keyword>
<dbReference type="OrthoDB" id="3266451at2759"/>
<protein>
    <recommendedName>
        <fullName evidence="3">F-box domain-containing protein</fullName>
    </recommendedName>
</protein>
<evidence type="ECO:0008006" key="3">
    <source>
        <dbReference type="Google" id="ProtNLM"/>
    </source>
</evidence>